<keyword evidence="7 9" id="KW-0067">ATP-binding</keyword>
<keyword evidence="12" id="KW-1185">Reference proteome</keyword>
<dbReference type="EC" id="2.7.2.8" evidence="9"/>
<evidence type="ECO:0000259" key="10">
    <source>
        <dbReference type="Pfam" id="PF00696"/>
    </source>
</evidence>
<feature type="binding site" evidence="9">
    <location>
        <begin position="51"/>
        <end position="52"/>
    </location>
    <ligand>
        <name>substrate</name>
    </ligand>
</feature>
<dbReference type="RefSeq" id="WP_317941908.1">
    <property type="nucleotide sequence ID" value="NZ_JAUBDI010000001.1"/>
</dbReference>
<evidence type="ECO:0000256" key="4">
    <source>
        <dbReference type="ARBA" id="ARBA00022679"/>
    </source>
</evidence>
<dbReference type="HAMAP" id="MF_00082">
    <property type="entry name" value="ArgB"/>
    <property type="match status" value="1"/>
</dbReference>
<dbReference type="EMBL" id="JAUBDI010000001">
    <property type="protein sequence ID" value="MDW0112042.1"/>
    <property type="molecule type" value="Genomic_DNA"/>
</dbReference>
<dbReference type="PIRSF" id="PIRSF000728">
    <property type="entry name" value="NAGK"/>
    <property type="match status" value="1"/>
</dbReference>
<evidence type="ECO:0000313" key="12">
    <source>
        <dbReference type="Proteomes" id="UP001282284"/>
    </source>
</evidence>
<evidence type="ECO:0000256" key="8">
    <source>
        <dbReference type="ARBA" id="ARBA00048141"/>
    </source>
</evidence>
<reference evidence="11 12" key="1">
    <citation type="submission" date="2023-06" db="EMBL/GenBank/DDBJ databases">
        <title>Sporosarcina sp. nov., isolated from Korean traditional fermented seafood 'Jeotgal'.</title>
        <authorList>
            <person name="Yang A.I."/>
            <person name="Shin N.-R."/>
        </authorList>
    </citation>
    <scope>NUCLEOTIDE SEQUENCE [LARGE SCALE GENOMIC DNA]</scope>
    <source>
        <strain evidence="11 12">KCTC13119</strain>
    </source>
</reference>
<feature type="binding site" evidence="9">
    <location>
        <position position="73"/>
    </location>
    <ligand>
        <name>substrate</name>
    </ligand>
</feature>
<feature type="domain" description="Aspartate/glutamate/uridylate kinase" evidence="10">
    <location>
        <begin position="13"/>
        <end position="243"/>
    </location>
</feature>
<dbReference type="SUPFAM" id="SSF53633">
    <property type="entry name" value="Carbamate kinase-like"/>
    <property type="match status" value="1"/>
</dbReference>
<evidence type="ECO:0000256" key="7">
    <source>
        <dbReference type="ARBA" id="ARBA00022840"/>
    </source>
</evidence>
<feature type="site" description="Transition state stabilizer" evidence="9">
    <location>
        <position position="225"/>
    </location>
</feature>
<evidence type="ECO:0000256" key="2">
    <source>
        <dbReference type="ARBA" id="ARBA00022571"/>
    </source>
</evidence>
<sequence length="259" mass="27209">MTTSKSTHHIARKRIVIKLGGSMLEGLCTTFFEQFHQLQQDGYDVVIVHGGGPSINAALANAGIESKIDNGLRVTCEKSSDVIKHVLISDVNTALVFQLNKEGIPAIGLSGFDGKLLTCSLLDEARYGLVGKIEKVNAHLLDTLLKAGILPVVSCIGASAEGKALNINADTVASEVALAIGAKSLMLVTDTPGIHVGNAKQHAATPLLLAKWITEGAIYGGMIPKVEAALTCLEAGIPAVHIVDQQLEGTVIEIEEVFS</sequence>
<keyword evidence="4 9" id="KW-0808">Transferase</keyword>
<feature type="site" description="Transition state stabilizer" evidence="9">
    <location>
        <position position="18"/>
    </location>
</feature>
<keyword evidence="3 9" id="KW-0028">Amino-acid biosynthesis</keyword>
<keyword evidence="2 9" id="KW-0055">Arginine biosynthesis</keyword>
<comment type="catalytic activity">
    <reaction evidence="8 9">
        <text>N-acetyl-L-glutamate + ATP = N-acetyl-L-glutamyl 5-phosphate + ADP</text>
        <dbReference type="Rhea" id="RHEA:14629"/>
        <dbReference type="ChEBI" id="CHEBI:30616"/>
        <dbReference type="ChEBI" id="CHEBI:44337"/>
        <dbReference type="ChEBI" id="CHEBI:57936"/>
        <dbReference type="ChEBI" id="CHEBI:456216"/>
        <dbReference type="EC" id="2.7.2.8"/>
    </reaction>
</comment>
<gene>
    <name evidence="9 11" type="primary">argB</name>
    <name evidence="11" type="ORF">QT711_02515</name>
</gene>
<evidence type="ECO:0000256" key="3">
    <source>
        <dbReference type="ARBA" id="ARBA00022605"/>
    </source>
</evidence>
<evidence type="ECO:0000313" key="11">
    <source>
        <dbReference type="EMBL" id="MDW0112042.1"/>
    </source>
</evidence>
<dbReference type="Gene3D" id="3.40.1160.10">
    <property type="entry name" value="Acetylglutamate kinase-like"/>
    <property type="match status" value="1"/>
</dbReference>
<evidence type="ECO:0000256" key="5">
    <source>
        <dbReference type="ARBA" id="ARBA00022741"/>
    </source>
</evidence>
<keyword evidence="6 9" id="KW-0418">Kinase</keyword>
<accession>A0ABU4G8Y3</accession>
<dbReference type="PANTHER" id="PTHR23342:SF0">
    <property type="entry name" value="N-ACETYLGLUTAMATE SYNTHASE, MITOCHONDRIAL"/>
    <property type="match status" value="1"/>
</dbReference>
<evidence type="ECO:0000256" key="9">
    <source>
        <dbReference type="HAMAP-Rule" id="MF_00082"/>
    </source>
</evidence>
<comment type="similarity">
    <text evidence="9">Belongs to the acetylglutamate kinase family. ArgB subfamily.</text>
</comment>
<feature type="binding site" evidence="9">
    <location>
        <position position="166"/>
    </location>
    <ligand>
        <name>substrate</name>
    </ligand>
</feature>
<protein>
    <recommendedName>
        <fullName evidence="9">Acetylglutamate kinase</fullName>
        <ecNumber evidence="9">2.7.2.8</ecNumber>
    </recommendedName>
    <alternativeName>
        <fullName evidence="9">N-acetyl-L-glutamate 5-phosphotransferase</fullName>
    </alternativeName>
    <alternativeName>
        <fullName evidence="9">NAG kinase</fullName>
        <shortName evidence="9">NAGK</shortName>
    </alternativeName>
</protein>
<dbReference type="InterPro" id="IPR001048">
    <property type="entry name" value="Asp/Glu/Uridylate_kinase"/>
</dbReference>
<organism evidence="11 12">
    <name type="scientific">Sporosarcina saromensis</name>
    <dbReference type="NCBI Taxonomy" id="359365"/>
    <lineage>
        <taxon>Bacteria</taxon>
        <taxon>Bacillati</taxon>
        <taxon>Bacillota</taxon>
        <taxon>Bacilli</taxon>
        <taxon>Bacillales</taxon>
        <taxon>Caryophanaceae</taxon>
        <taxon>Sporosarcina</taxon>
    </lineage>
</organism>
<dbReference type="NCBIfam" id="TIGR00761">
    <property type="entry name" value="argB"/>
    <property type="match status" value="1"/>
</dbReference>
<dbReference type="Proteomes" id="UP001282284">
    <property type="component" value="Unassembled WGS sequence"/>
</dbReference>
<evidence type="ECO:0000256" key="6">
    <source>
        <dbReference type="ARBA" id="ARBA00022777"/>
    </source>
</evidence>
<proteinExistence type="inferred from homology"/>
<comment type="function">
    <text evidence="9">Catalyzes the ATP-dependent phosphorylation of N-acetyl-L-glutamate.</text>
</comment>
<name>A0ABU4G8Y3_9BACL</name>
<comment type="subcellular location">
    <subcellularLocation>
        <location evidence="9">Cytoplasm</location>
    </subcellularLocation>
</comment>
<comment type="caution">
    <text evidence="11">The sequence shown here is derived from an EMBL/GenBank/DDBJ whole genome shotgun (WGS) entry which is preliminary data.</text>
</comment>
<dbReference type="CDD" id="cd04238">
    <property type="entry name" value="AAK_NAGK-like"/>
    <property type="match status" value="1"/>
</dbReference>
<dbReference type="InterPro" id="IPR004662">
    <property type="entry name" value="AcgluKinase_fam"/>
</dbReference>
<dbReference type="InterPro" id="IPR037528">
    <property type="entry name" value="ArgB"/>
</dbReference>
<keyword evidence="5 9" id="KW-0547">Nucleotide-binding</keyword>
<comment type="pathway">
    <text evidence="1 9">Amino-acid biosynthesis; L-arginine biosynthesis; N(2)-acetyl-L-ornithine from L-glutamate: step 2/4.</text>
</comment>
<keyword evidence="9" id="KW-0963">Cytoplasm</keyword>
<dbReference type="Pfam" id="PF00696">
    <property type="entry name" value="AA_kinase"/>
    <property type="match status" value="1"/>
</dbReference>
<dbReference type="PANTHER" id="PTHR23342">
    <property type="entry name" value="N-ACETYLGLUTAMATE SYNTHASE"/>
    <property type="match status" value="1"/>
</dbReference>
<dbReference type="GO" id="GO:0003991">
    <property type="term" value="F:acetylglutamate kinase activity"/>
    <property type="evidence" value="ECO:0007669"/>
    <property type="project" value="UniProtKB-EC"/>
</dbReference>
<evidence type="ECO:0000256" key="1">
    <source>
        <dbReference type="ARBA" id="ARBA00004828"/>
    </source>
</evidence>
<dbReference type="InterPro" id="IPR036393">
    <property type="entry name" value="AceGlu_kinase-like_sf"/>
</dbReference>